<dbReference type="STRING" id="215250.A0A316YM25"/>
<gene>
    <name evidence="9" type="ORF">FA10DRAFT_266748</name>
</gene>
<dbReference type="Gene3D" id="3.30.900.10">
    <property type="entry name" value="HORMA domain"/>
    <property type="match status" value="1"/>
</dbReference>
<dbReference type="Proteomes" id="UP000245768">
    <property type="component" value="Unassembled WGS sequence"/>
</dbReference>
<feature type="domain" description="HORMA" evidence="8">
    <location>
        <begin position="20"/>
        <end position="233"/>
    </location>
</feature>
<dbReference type="Pfam" id="PF02301">
    <property type="entry name" value="HORMA"/>
    <property type="match status" value="1"/>
</dbReference>
<keyword evidence="4" id="KW-0498">Mitosis</keyword>
<dbReference type="InterPro" id="IPR003511">
    <property type="entry name" value="HORMA_dom"/>
</dbReference>
<accession>A0A316YM25</accession>
<dbReference type="PANTHER" id="PTHR11842:SF11">
    <property type="entry name" value="MITOTIC SPINDLE ASSEMBLY CHECKPOINT PROTEIN MAD2A"/>
    <property type="match status" value="1"/>
</dbReference>
<sequence>MATAQATVSQAPLRTHLSLKGSVALVSDFFLFGIQSILYQREIYPSDEFRNVKKFGTQVLTTTDEGLKEYLDAAMGQVKTWLERGQVKRLVVAIVEKETGETRERWQFDIDVVGKAEGEESEETGSVGQDGKAPSKENVDPSADKDGAKSKKKTDAQVKAEISAIIKQITASCTFLPLLEEPCAFTILAYTSLEADMPMEWSESDARLIAAGQAEQVKLRSFSTQVHRVDALVAYKREDEDE</sequence>
<comment type="similarity">
    <text evidence="2">Belongs to the MAD2 family.</text>
</comment>
<dbReference type="GO" id="GO:0007094">
    <property type="term" value="P:mitotic spindle assembly checkpoint signaling"/>
    <property type="evidence" value="ECO:0007669"/>
    <property type="project" value="TreeGrafter"/>
</dbReference>
<proteinExistence type="inferred from homology"/>
<dbReference type="GO" id="GO:0003677">
    <property type="term" value="F:DNA binding"/>
    <property type="evidence" value="ECO:0007669"/>
    <property type="project" value="UniProtKB-KW"/>
</dbReference>
<keyword evidence="5" id="KW-0539">Nucleus</keyword>
<keyword evidence="9" id="KW-0238">DNA-binding</keyword>
<dbReference type="InParanoid" id="A0A316YM25"/>
<dbReference type="RefSeq" id="XP_025377449.1">
    <property type="nucleotide sequence ID" value="XM_025521623.1"/>
</dbReference>
<keyword evidence="10" id="KW-1185">Reference proteome</keyword>
<evidence type="ECO:0000256" key="3">
    <source>
        <dbReference type="ARBA" id="ARBA00022618"/>
    </source>
</evidence>
<keyword evidence="3" id="KW-0132">Cell division</keyword>
<dbReference type="GeneID" id="37043539"/>
<dbReference type="GO" id="GO:0000776">
    <property type="term" value="C:kinetochore"/>
    <property type="evidence" value="ECO:0007669"/>
    <property type="project" value="TreeGrafter"/>
</dbReference>
<dbReference type="GO" id="GO:0005737">
    <property type="term" value="C:cytoplasm"/>
    <property type="evidence" value="ECO:0007669"/>
    <property type="project" value="TreeGrafter"/>
</dbReference>
<evidence type="ECO:0000256" key="7">
    <source>
        <dbReference type="SAM" id="MobiDB-lite"/>
    </source>
</evidence>
<comment type="subcellular location">
    <subcellularLocation>
        <location evidence="1">Nucleus</location>
    </subcellularLocation>
</comment>
<dbReference type="GO" id="GO:0051301">
    <property type="term" value="P:cell division"/>
    <property type="evidence" value="ECO:0007669"/>
    <property type="project" value="UniProtKB-KW"/>
</dbReference>
<organism evidence="9 10">
    <name type="scientific">Acaromyces ingoldii</name>
    <dbReference type="NCBI Taxonomy" id="215250"/>
    <lineage>
        <taxon>Eukaryota</taxon>
        <taxon>Fungi</taxon>
        <taxon>Dikarya</taxon>
        <taxon>Basidiomycota</taxon>
        <taxon>Ustilaginomycotina</taxon>
        <taxon>Exobasidiomycetes</taxon>
        <taxon>Exobasidiales</taxon>
        <taxon>Cryptobasidiaceae</taxon>
        <taxon>Acaromyces</taxon>
    </lineage>
</organism>
<evidence type="ECO:0000259" key="8">
    <source>
        <dbReference type="PROSITE" id="PS50815"/>
    </source>
</evidence>
<name>A0A316YM25_9BASI</name>
<dbReference type="InterPro" id="IPR045091">
    <property type="entry name" value="Mad2-like"/>
</dbReference>
<dbReference type="AlphaFoldDB" id="A0A316YM25"/>
<keyword evidence="6" id="KW-0131">Cell cycle</keyword>
<dbReference type="PANTHER" id="PTHR11842">
    <property type="entry name" value="MITOTIC SPINDLE ASSEMBLY CHECKPOINT PROTEIN MAD2"/>
    <property type="match status" value="1"/>
</dbReference>
<evidence type="ECO:0000313" key="10">
    <source>
        <dbReference type="Proteomes" id="UP000245768"/>
    </source>
</evidence>
<evidence type="ECO:0000256" key="2">
    <source>
        <dbReference type="ARBA" id="ARBA00010348"/>
    </source>
</evidence>
<dbReference type="OrthoDB" id="1806at2759"/>
<dbReference type="GO" id="GO:0005654">
    <property type="term" value="C:nucleoplasm"/>
    <property type="evidence" value="ECO:0007669"/>
    <property type="project" value="TreeGrafter"/>
</dbReference>
<evidence type="ECO:0000256" key="5">
    <source>
        <dbReference type="ARBA" id="ARBA00023242"/>
    </source>
</evidence>
<dbReference type="EMBL" id="KZ819636">
    <property type="protein sequence ID" value="PWN90251.1"/>
    <property type="molecule type" value="Genomic_DNA"/>
</dbReference>
<dbReference type="SUPFAM" id="SSF56019">
    <property type="entry name" value="The spindle assembly checkpoint protein mad2"/>
    <property type="match status" value="1"/>
</dbReference>
<dbReference type="InterPro" id="IPR036570">
    <property type="entry name" value="HORMA_dom_sf"/>
</dbReference>
<dbReference type="FunFam" id="3.30.900.10:FF:000002">
    <property type="entry name" value="Mitotic spindle assembly checkpoint protein MAD2A"/>
    <property type="match status" value="1"/>
</dbReference>
<evidence type="ECO:0000256" key="4">
    <source>
        <dbReference type="ARBA" id="ARBA00022776"/>
    </source>
</evidence>
<dbReference type="GO" id="GO:0033597">
    <property type="term" value="C:mitotic checkpoint complex"/>
    <property type="evidence" value="ECO:0007669"/>
    <property type="project" value="UniProtKB-ARBA"/>
</dbReference>
<dbReference type="PROSITE" id="PS50815">
    <property type="entry name" value="HORMA"/>
    <property type="match status" value="1"/>
</dbReference>
<protein>
    <submittedName>
        <fullName evidence="9">DNA-binding protein</fullName>
    </submittedName>
</protein>
<dbReference type="FunCoup" id="A0A316YM25">
    <property type="interactions" value="660"/>
</dbReference>
<reference evidence="9 10" key="1">
    <citation type="journal article" date="2018" name="Mol. Biol. Evol.">
        <title>Broad Genomic Sampling Reveals a Smut Pathogenic Ancestry of the Fungal Clade Ustilaginomycotina.</title>
        <authorList>
            <person name="Kijpornyongpan T."/>
            <person name="Mondo S.J."/>
            <person name="Barry K."/>
            <person name="Sandor L."/>
            <person name="Lee J."/>
            <person name="Lipzen A."/>
            <person name="Pangilinan J."/>
            <person name="LaButti K."/>
            <person name="Hainaut M."/>
            <person name="Henrissat B."/>
            <person name="Grigoriev I.V."/>
            <person name="Spatafora J.W."/>
            <person name="Aime M.C."/>
        </authorList>
    </citation>
    <scope>NUCLEOTIDE SEQUENCE [LARGE SCALE GENOMIC DNA]</scope>
    <source>
        <strain evidence="9 10">MCA 4198</strain>
    </source>
</reference>
<evidence type="ECO:0000256" key="6">
    <source>
        <dbReference type="ARBA" id="ARBA00023306"/>
    </source>
</evidence>
<feature type="region of interest" description="Disordered" evidence="7">
    <location>
        <begin position="116"/>
        <end position="153"/>
    </location>
</feature>
<evidence type="ECO:0000313" key="9">
    <source>
        <dbReference type="EMBL" id="PWN90251.1"/>
    </source>
</evidence>
<feature type="compositionally biased region" description="Basic and acidic residues" evidence="7">
    <location>
        <begin position="133"/>
        <end position="153"/>
    </location>
</feature>
<evidence type="ECO:0000256" key="1">
    <source>
        <dbReference type="ARBA" id="ARBA00004123"/>
    </source>
</evidence>